<feature type="binding site" evidence="3">
    <location>
        <position position="132"/>
    </location>
    <ligand>
        <name>Mg(2+)</name>
        <dbReference type="ChEBI" id="CHEBI:18420"/>
    </ligand>
</feature>
<protein>
    <submittedName>
        <fullName evidence="6">Alkaline phosphatase</fullName>
    </submittedName>
</protein>
<dbReference type="SUPFAM" id="SSF53649">
    <property type="entry name" value="Alkaline phosphatase-like"/>
    <property type="match status" value="1"/>
</dbReference>
<feature type="binding site" evidence="3">
    <location>
        <position position="34"/>
    </location>
    <ligand>
        <name>Zn(2+)</name>
        <dbReference type="ChEBI" id="CHEBI:29105"/>
        <label>2</label>
    </ligand>
</feature>
<evidence type="ECO:0000313" key="6">
    <source>
        <dbReference type="EMBL" id="SDD13564.1"/>
    </source>
</evidence>
<keyword evidence="7" id="KW-1185">Reference proteome</keyword>
<dbReference type="Gene3D" id="3.40.720.10">
    <property type="entry name" value="Alkaline Phosphatase, subunit A"/>
    <property type="match status" value="1"/>
</dbReference>
<dbReference type="CDD" id="cd16012">
    <property type="entry name" value="ALP"/>
    <property type="match status" value="1"/>
</dbReference>
<feature type="binding site" evidence="3">
    <location>
        <position position="427"/>
    </location>
    <ligand>
        <name>Zn(2+)</name>
        <dbReference type="ChEBI" id="CHEBI:29105"/>
        <label>2</label>
    </ligand>
</feature>
<name>A0A1G6SA73_9BACT</name>
<dbReference type="OrthoDB" id="9794455at2"/>
<keyword evidence="1" id="KW-0597">Phosphoprotein</keyword>
<comment type="cofactor">
    <cofactor evidence="3">
        <name>Zn(2+)</name>
        <dbReference type="ChEBI" id="CHEBI:29105"/>
    </cofactor>
    <text evidence="3">Binds 2 Zn(2+) ions.</text>
</comment>
<sequence length="465" mass="50517">MRRVLLFAIGLLLCSFTWAQKETPPKYIFFFIGDGMGISQVNSAEVYLQTTTKSNARLSFTTFPEVGFATTFAANRYITCSAAAGTALATGSKTNINYIGINPQKDTLISFASELKNRGFAVGIITSVSVDHATPACFYAHVDDRNKYYEIGTHLTKSGFDFFAGSTLLRPSGPKGDLYAMAKKSGYKIFLGPNKIDSIRVSKGPAVWLATADSSMSSLTSEIDRGVDDITLPQFTKAAIAKLEKQGSFFLMAEGGKIDWSCHSNDAAGAIHEVLDFSSAIEVALEFYKKHPDQTLIVVTADHETGGFSLGNNANHYDSYIHRLSGQKMSYDLLVNIMEKEVFSQPDAASGFEKALEILKVQTALGDSTKGLKLVNADIENLRNAYNETLKGRTNPKPMYSKSSKFIATAIGLLNKKAGIGWTSGSHTGLPVPVFAIGCGANRFSSFMDNTDIPKNILQLTIPKR</sequence>
<feature type="active site" description="Phosphoserine intermediate" evidence="2">
    <location>
        <position position="81"/>
    </location>
</feature>
<evidence type="ECO:0000256" key="5">
    <source>
        <dbReference type="SAM" id="SignalP"/>
    </source>
</evidence>
<dbReference type="PRINTS" id="PR00113">
    <property type="entry name" value="ALKPHPHTASE"/>
</dbReference>
<evidence type="ECO:0000313" key="7">
    <source>
        <dbReference type="Proteomes" id="UP000199452"/>
    </source>
</evidence>
<dbReference type="PANTHER" id="PTHR11596">
    <property type="entry name" value="ALKALINE PHOSPHATASE"/>
    <property type="match status" value="1"/>
</dbReference>
<feature type="binding site" evidence="3">
    <location>
        <position position="303"/>
    </location>
    <ligand>
        <name>Zn(2+)</name>
        <dbReference type="ChEBI" id="CHEBI:29105"/>
        <label>2</label>
    </ligand>
</feature>
<evidence type="ECO:0000256" key="4">
    <source>
        <dbReference type="RuleBase" id="RU003946"/>
    </source>
</evidence>
<keyword evidence="3" id="KW-0460">Magnesium</keyword>
<dbReference type="GO" id="GO:0046872">
    <property type="term" value="F:metal ion binding"/>
    <property type="evidence" value="ECO:0007669"/>
    <property type="project" value="UniProtKB-KW"/>
</dbReference>
<keyword evidence="5" id="KW-0732">Signal</keyword>
<comment type="cofactor">
    <cofactor evidence="3">
        <name>Mg(2+)</name>
        <dbReference type="ChEBI" id="CHEBI:18420"/>
    </cofactor>
    <text evidence="3">Binds 1 Mg(2+) ion.</text>
</comment>
<dbReference type="Pfam" id="PF00245">
    <property type="entry name" value="Alk_phosphatase"/>
    <property type="match status" value="2"/>
</dbReference>
<evidence type="ECO:0000256" key="1">
    <source>
        <dbReference type="ARBA" id="ARBA00022553"/>
    </source>
</evidence>
<dbReference type="Proteomes" id="UP000199452">
    <property type="component" value="Unassembled WGS sequence"/>
</dbReference>
<evidence type="ECO:0000256" key="2">
    <source>
        <dbReference type="PIRSR" id="PIRSR601952-1"/>
    </source>
</evidence>
<feature type="binding site" evidence="3">
    <location>
        <position position="259"/>
    </location>
    <ligand>
        <name>Zn(2+)</name>
        <dbReference type="ChEBI" id="CHEBI:29105"/>
        <label>2</label>
    </ligand>
</feature>
<keyword evidence="3" id="KW-0479">Metal-binding</keyword>
<dbReference type="SMART" id="SM00098">
    <property type="entry name" value="alkPPc"/>
    <property type="match status" value="1"/>
</dbReference>
<proteinExistence type="inferred from homology"/>
<feature type="binding site" evidence="3">
    <location>
        <position position="134"/>
    </location>
    <ligand>
        <name>Mg(2+)</name>
        <dbReference type="ChEBI" id="CHEBI:18420"/>
    </ligand>
</feature>
<dbReference type="STRING" id="1640674.SAMN05216323_10906"/>
<dbReference type="RefSeq" id="WP_092440778.1">
    <property type="nucleotide sequence ID" value="NZ_FMYP01000090.1"/>
</dbReference>
<dbReference type="EMBL" id="FMYP01000090">
    <property type="protein sequence ID" value="SDD13564.1"/>
    <property type="molecule type" value="Genomic_DNA"/>
</dbReference>
<keyword evidence="3" id="KW-0862">Zinc</keyword>
<gene>
    <name evidence="6" type="ORF">SAMN05216323_10906</name>
</gene>
<feature type="binding site" evidence="3">
    <location>
        <position position="254"/>
    </location>
    <ligand>
        <name>Mg(2+)</name>
        <dbReference type="ChEBI" id="CHEBI:18420"/>
    </ligand>
</feature>
<reference evidence="6 7" key="1">
    <citation type="submission" date="2016-09" db="EMBL/GenBank/DDBJ databases">
        <authorList>
            <person name="Capua I."/>
            <person name="De Benedictis P."/>
            <person name="Joannis T."/>
            <person name="Lombin L.H."/>
            <person name="Cattoli G."/>
        </authorList>
    </citation>
    <scope>NUCLEOTIDE SEQUENCE [LARGE SCALE GENOMIC DNA]</scope>
    <source>
        <strain evidence="6 7">A7P-90m</strain>
    </source>
</reference>
<accession>A0A1G6SA73</accession>
<dbReference type="InterPro" id="IPR017850">
    <property type="entry name" value="Alkaline_phosphatase_core_sf"/>
</dbReference>
<dbReference type="Gene3D" id="1.10.60.40">
    <property type="match status" value="1"/>
</dbReference>
<feature type="binding site" evidence="3">
    <location>
        <position position="263"/>
    </location>
    <ligand>
        <name>Zn(2+)</name>
        <dbReference type="ChEBI" id="CHEBI:29105"/>
        <label>2</label>
    </ligand>
</feature>
<evidence type="ECO:0000256" key="3">
    <source>
        <dbReference type="PIRSR" id="PIRSR601952-2"/>
    </source>
</evidence>
<dbReference type="AlphaFoldDB" id="A0A1G6SA73"/>
<organism evidence="6 7">
    <name type="scientific">Williamwhitmania taraxaci</name>
    <dbReference type="NCBI Taxonomy" id="1640674"/>
    <lineage>
        <taxon>Bacteria</taxon>
        <taxon>Pseudomonadati</taxon>
        <taxon>Bacteroidota</taxon>
        <taxon>Bacteroidia</taxon>
        <taxon>Bacteroidales</taxon>
        <taxon>Williamwhitmaniaceae</taxon>
        <taxon>Williamwhitmania</taxon>
    </lineage>
</organism>
<dbReference type="InterPro" id="IPR001952">
    <property type="entry name" value="Alkaline_phosphatase"/>
</dbReference>
<dbReference type="GO" id="GO:0004035">
    <property type="term" value="F:alkaline phosphatase activity"/>
    <property type="evidence" value="ECO:0007669"/>
    <property type="project" value="TreeGrafter"/>
</dbReference>
<feature type="binding site" evidence="3">
    <location>
        <position position="302"/>
    </location>
    <ligand>
        <name>Zn(2+)</name>
        <dbReference type="ChEBI" id="CHEBI:29105"/>
        <label>2</label>
    </ligand>
</feature>
<dbReference type="PANTHER" id="PTHR11596:SF5">
    <property type="entry name" value="ALKALINE PHOSPHATASE"/>
    <property type="match status" value="1"/>
</dbReference>
<feature type="signal peptide" evidence="5">
    <location>
        <begin position="1"/>
        <end position="19"/>
    </location>
</feature>
<feature type="binding site" evidence="3">
    <location>
        <position position="34"/>
    </location>
    <ligand>
        <name>Mg(2+)</name>
        <dbReference type="ChEBI" id="CHEBI:18420"/>
    </ligand>
</feature>
<comment type="similarity">
    <text evidence="4">Belongs to the alkaline phosphatase family.</text>
</comment>
<feature type="chain" id="PRO_5011689347" evidence="5">
    <location>
        <begin position="20"/>
        <end position="465"/>
    </location>
</feature>